<proteinExistence type="predicted"/>
<dbReference type="InterPro" id="IPR036291">
    <property type="entry name" value="NAD(P)-bd_dom_sf"/>
</dbReference>
<dbReference type="Pfam" id="PF04321">
    <property type="entry name" value="RmlD_sub_bind"/>
    <property type="match status" value="1"/>
</dbReference>
<dbReference type="OrthoDB" id="25118at2"/>
<sequence length="267" mass="27558">MSTLIVGASGYLGSEVVRQARAAGHAVVGTATTAAGGHVPVDVTDRKAVHAVVTAVLPRLVVNCVGHANDWRVLADGGAAVAAEAAAIGARIVHVSTDALHAGRPAWYTESDVPTPVSQYGSAKAAAETAVAAISPAAVIVRTSLIAGTDESKHVRFALDVTEGRARGTMFSDEIRCPVHVADLAAAILELADSRFSGVINVAGPEAISRADFGRLVARTHNLDESAVPVGLSTEAGMGPRPLDVKLDTSLARSILRTRLRPVSEFR</sequence>
<dbReference type="InterPro" id="IPR029903">
    <property type="entry name" value="RmlD-like-bd"/>
</dbReference>
<name>A0A285J788_9ACTN</name>
<dbReference type="SUPFAM" id="SSF51735">
    <property type="entry name" value="NAD(P)-binding Rossmann-fold domains"/>
    <property type="match status" value="1"/>
</dbReference>
<dbReference type="RefSeq" id="WP_097324523.1">
    <property type="nucleotide sequence ID" value="NZ_OBDY01000017.1"/>
</dbReference>
<gene>
    <name evidence="2" type="ORF">SAMN05421748_11761</name>
</gene>
<dbReference type="AlphaFoldDB" id="A0A285J788"/>
<protein>
    <submittedName>
        <fullName evidence="2">dTDP-4-dehydrorhamnose reductase</fullName>
    </submittedName>
</protein>
<accession>A0A285J788</accession>
<feature type="domain" description="RmlD-like substrate binding" evidence="1">
    <location>
        <begin position="1"/>
        <end position="261"/>
    </location>
</feature>
<evidence type="ECO:0000313" key="3">
    <source>
        <dbReference type="Proteomes" id="UP000219612"/>
    </source>
</evidence>
<dbReference type="Gene3D" id="3.40.50.720">
    <property type="entry name" value="NAD(P)-binding Rossmann-like Domain"/>
    <property type="match status" value="1"/>
</dbReference>
<keyword evidence="3" id="KW-1185">Reference proteome</keyword>
<evidence type="ECO:0000313" key="2">
    <source>
        <dbReference type="EMBL" id="SNY56098.1"/>
    </source>
</evidence>
<dbReference type="EMBL" id="OBDY01000017">
    <property type="protein sequence ID" value="SNY56098.1"/>
    <property type="molecule type" value="Genomic_DNA"/>
</dbReference>
<dbReference type="PANTHER" id="PTHR43242">
    <property type="entry name" value="NAD(P)-BINDING ROSSMANN-FOLD SUPERFAMILY PROTEIN"/>
    <property type="match status" value="1"/>
</dbReference>
<evidence type="ECO:0000259" key="1">
    <source>
        <dbReference type="Pfam" id="PF04321"/>
    </source>
</evidence>
<dbReference type="Proteomes" id="UP000219612">
    <property type="component" value="Unassembled WGS sequence"/>
</dbReference>
<reference evidence="3" key="1">
    <citation type="submission" date="2017-09" db="EMBL/GenBank/DDBJ databases">
        <authorList>
            <person name="Varghese N."/>
            <person name="Submissions S."/>
        </authorList>
    </citation>
    <scope>NUCLEOTIDE SEQUENCE [LARGE SCALE GENOMIC DNA]</scope>
    <source>
        <strain evidence="3">CGMCC 4.6857</strain>
    </source>
</reference>
<organism evidence="2 3">
    <name type="scientific">Paractinoplanes atraurantiacus</name>
    <dbReference type="NCBI Taxonomy" id="1036182"/>
    <lineage>
        <taxon>Bacteria</taxon>
        <taxon>Bacillati</taxon>
        <taxon>Actinomycetota</taxon>
        <taxon>Actinomycetes</taxon>
        <taxon>Micromonosporales</taxon>
        <taxon>Micromonosporaceae</taxon>
        <taxon>Paractinoplanes</taxon>
    </lineage>
</organism>
<dbReference type="PANTHER" id="PTHR43242:SF1">
    <property type="entry name" value="NAD(P)-BINDING ROSSMANN-FOLD SUPERFAMILY PROTEIN"/>
    <property type="match status" value="1"/>
</dbReference>